<keyword evidence="5" id="KW-0276">Fatty acid metabolism</keyword>
<sequence>MAFQGRVMLSTLIFVEVATNLAGVGVTGGAHRLFAHRSYKAKTPLRVLLATLFAFAGQHSL</sequence>
<dbReference type="GO" id="GO:0005789">
    <property type="term" value="C:endoplasmic reticulum membrane"/>
    <property type="evidence" value="ECO:0007669"/>
    <property type="project" value="TreeGrafter"/>
</dbReference>
<keyword evidence="4" id="KW-0812">Transmembrane</keyword>
<dbReference type="AlphaFoldDB" id="A0A8J2P4J9"/>
<dbReference type="Proteomes" id="UP000708208">
    <property type="component" value="Unassembled WGS sequence"/>
</dbReference>
<gene>
    <name evidence="11" type="ORF">AFUS01_LOCUS26008</name>
</gene>
<name>A0A8J2P4J9_9HEXA</name>
<dbReference type="OrthoDB" id="10260134at2759"/>
<evidence type="ECO:0000256" key="8">
    <source>
        <dbReference type="ARBA" id="ARBA00023098"/>
    </source>
</evidence>
<evidence type="ECO:0000256" key="1">
    <source>
        <dbReference type="ARBA" id="ARBA00004141"/>
    </source>
</evidence>
<dbReference type="GO" id="GO:0004768">
    <property type="term" value="F:stearoyl-CoA 9-desaturase activity"/>
    <property type="evidence" value="ECO:0007669"/>
    <property type="project" value="TreeGrafter"/>
</dbReference>
<evidence type="ECO:0000256" key="9">
    <source>
        <dbReference type="ARBA" id="ARBA00023136"/>
    </source>
</evidence>
<reference evidence="11" key="1">
    <citation type="submission" date="2021-06" db="EMBL/GenBank/DDBJ databases">
        <authorList>
            <person name="Hodson N. C."/>
            <person name="Mongue J. A."/>
            <person name="Jaron S. K."/>
        </authorList>
    </citation>
    <scope>NUCLEOTIDE SEQUENCE</scope>
</reference>
<keyword evidence="12" id="KW-1185">Reference proteome</keyword>
<keyword evidence="10" id="KW-0275">Fatty acid biosynthesis</keyword>
<protein>
    <submittedName>
        <fullName evidence="11">Uncharacterized protein</fullName>
    </submittedName>
</protein>
<evidence type="ECO:0000256" key="3">
    <source>
        <dbReference type="ARBA" id="ARBA00022516"/>
    </source>
</evidence>
<keyword evidence="8" id="KW-0443">Lipid metabolism</keyword>
<dbReference type="PANTHER" id="PTHR11351">
    <property type="entry name" value="ACYL-COA DESATURASE"/>
    <property type="match status" value="1"/>
</dbReference>
<evidence type="ECO:0000256" key="4">
    <source>
        <dbReference type="ARBA" id="ARBA00022692"/>
    </source>
</evidence>
<feature type="non-terminal residue" evidence="11">
    <location>
        <position position="1"/>
    </location>
</feature>
<keyword evidence="9" id="KW-0472">Membrane</keyword>
<evidence type="ECO:0000256" key="10">
    <source>
        <dbReference type="ARBA" id="ARBA00023160"/>
    </source>
</evidence>
<evidence type="ECO:0000313" key="11">
    <source>
        <dbReference type="EMBL" id="CAG7815321.1"/>
    </source>
</evidence>
<dbReference type="InterPro" id="IPR015876">
    <property type="entry name" value="Acyl-CoA_DS"/>
</dbReference>
<evidence type="ECO:0000256" key="5">
    <source>
        <dbReference type="ARBA" id="ARBA00022832"/>
    </source>
</evidence>
<evidence type="ECO:0000313" key="12">
    <source>
        <dbReference type="Proteomes" id="UP000708208"/>
    </source>
</evidence>
<evidence type="ECO:0000256" key="6">
    <source>
        <dbReference type="ARBA" id="ARBA00022989"/>
    </source>
</evidence>
<evidence type="ECO:0000256" key="2">
    <source>
        <dbReference type="ARBA" id="ARBA00009295"/>
    </source>
</evidence>
<accession>A0A8J2P4J9</accession>
<comment type="caution">
    <text evidence="11">The sequence shown here is derived from an EMBL/GenBank/DDBJ whole genome shotgun (WGS) entry which is preliminary data.</text>
</comment>
<dbReference type="GO" id="GO:0006636">
    <property type="term" value="P:unsaturated fatty acid biosynthetic process"/>
    <property type="evidence" value="ECO:0007669"/>
    <property type="project" value="TreeGrafter"/>
</dbReference>
<keyword evidence="6" id="KW-1133">Transmembrane helix</keyword>
<keyword evidence="3" id="KW-0444">Lipid biosynthesis</keyword>
<keyword evidence="7" id="KW-0560">Oxidoreductase</keyword>
<dbReference type="PANTHER" id="PTHR11351:SF61">
    <property type="entry name" value="RH14937P"/>
    <property type="match status" value="1"/>
</dbReference>
<dbReference type="GO" id="GO:0005506">
    <property type="term" value="F:iron ion binding"/>
    <property type="evidence" value="ECO:0007669"/>
    <property type="project" value="TreeGrafter"/>
</dbReference>
<organism evidence="11 12">
    <name type="scientific">Allacma fusca</name>
    <dbReference type="NCBI Taxonomy" id="39272"/>
    <lineage>
        <taxon>Eukaryota</taxon>
        <taxon>Metazoa</taxon>
        <taxon>Ecdysozoa</taxon>
        <taxon>Arthropoda</taxon>
        <taxon>Hexapoda</taxon>
        <taxon>Collembola</taxon>
        <taxon>Symphypleona</taxon>
        <taxon>Sminthuridae</taxon>
        <taxon>Allacma</taxon>
    </lineage>
</organism>
<comment type="subcellular location">
    <subcellularLocation>
        <location evidence="1">Membrane</location>
        <topology evidence="1">Multi-pass membrane protein</topology>
    </subcellularLocation>
</comment>
<evidence type="ECO:0000256" key="7">
    <source>
        <dbReference type="ARBA" id="ARBA00023002"/>
    </source>
</evidence>
<proteinExistence type="inferred from homology"/>
<comment type="similarity">
    <text evidence="2">Belongs to the fatty acid desaturase type 1 family.</text>
</comment>
<dbReference type="EMBL" id="CAJVCH010341616">
    <property type="protein sequence ID" value="CAG7815321.1"/>
    <property type="molecule type" value="Genomic_DNA"/>
</dbReference>